<evidence type="ECO:0000313" key="6">
    <source>
        <dbReference type="Proteomes" id="UP001598300"/>
    </source>
</evidence>
<evidence type="ECO:0000259" key="3">
    <source>
        <dbReference type="Pfam" id="PF13828"/>
    </source>
</evidence>
<feature type="transmembrane region" description="Helical" evidence="2">
    <location>
        <begin position="57"/>
        <end position="78"/>
    </location>
</feature>
<keyword evidence="6" id="KW-1185">Reference proteome</keyword>
<evidence type="ECO:0000259" key="4">
    <source>
        <dbReference type="Pfam" id="PF13845"/>
    </source>
</evidence>
<sequence>MTVPPPPPSSIPPVPPPPPGHPGHPVPGPYGYGPQLPGGPWQPVAHRPLSGMAVTSLVLSLLVCLAPVGLVLGIVALVRIPRTGKRGKGLAVAGTAVGGALVALSVLLMAIGGARFDAWTVDGPRGAETGTLFGLREGDCFTPGAGLPTQDDPRLKDLSADVVECDRPHQGEVYGSFRLPDGDFPGTGPIAASAYKDCAPLLHDFALDTTALPRVQLYFYHPDATGWAMGNRTVLCWVGAPAGLLEKSLRQDVNAWDEGQLAYLTALRPASEARASQPGEGPGKNLAGATAWAARMADGEAESARLLRAADKLPADARGPAAAFANRLDALSAKMRGASAARTEEEFRERMAGVGEGDGAGEEQRLRAALGLRQPGGGDMAG</sequence>
<accession>A0ABW6E8Z8</accession>
<gene>
    <name evidence="5" type="ORF">ACFWR3_36840</name>
</gene>
<protein>
    <submittedName>
        <fullName evidence="5">DUF4190 domain-containing protein</fullName>
    </submittedName>
</protein>
<evidence type="ECO:0000256" key="1">
    <source>
        <dbReference type="SAM" id="MobiDB-lite"/>
    </source>
</evidence>
<reference evidence="5 6" key="1">
    <citation type="submission" date="2024-09" db="EMBL/GenBank/DDBJ databases">
        <title>The Natural Products Discovery Center: Release of the First 8490 Sequenced Strains for Exploring Actinobacteria Biosynthetic Diversity.</title>
        <authorList>
            <person name="Kalkreuter E."/>
            <person name="Kautsar S.A."/>
            <person name="Yang D."/>
            <person name="Bader C.D."/>
            <person name="Teijaro C.N."/>
            <person name="Fluegel L."/>
            <person name="Davis C.M."/>
            <person name="Simpson J.R."/>
            <person name="Lauterbach L."/>
            <person name="Steele A.D."/>
            <person name="Gui C."/>
            <person name="Meng S."/>
            <person name="Li G."/>
            <person name="Viehrig K."/>
            <person name="Ye F."/>
            <person name="Su P."/>
            <person name="Kiefer A.F."/>
            <person name="Nichols A."/>
            <person name="Cepeda A.J."/>
            <person name="Yan W."/>
            <person name="Fan B."/>
            <person name="Jiang Y."/>
            <person name="Adhikari A."/>
            <person name="Zheng C.-J."/>
            <person name="Schuster L."/>
            <person name="Cowan T.M."/>
            <person name="Smanski M.J."/>
            <person name="Chevrette M.G."/>
            <person name="De Carvalho L.P.S."/>
            <person name="Shen B."/>
        </authorList>
    </citation>
    <scope>NUCLEOTIDE SEQUENCE [LARGE SCALE GENOMIC DNA]</scope>
    <source>
        <strain evidence="5 6">NPDC058584</strain>
    </source>
</reference>
<comment type="caution">
    <text evidence="5">The sequence shown here is derived from an EMBL/GenBank/DDBJ whole genome shotgun (WGS) entry which is preliminary data.</text>
</comment>
<dbReference type="Proteomes" id="UP001598300">
    <property type="component" value="Unassembled WGS sequence"/>
</dbReference>
<feature type="compositionally biased region" description="Pro residues" evidence="1">
    <location>
        <begin position="1"/>
        <end position="28"/>
    </location>
</feature>
<dbReference type="RefSeq" id="WP_381302592.1">
    <property type="nucleotide sequence ID" value="NZ_JBHVRE010000027.1"/>
</dbReference>
<organism evidence="5 6">
    <name type="scientific">Streptomyces bacillaris</name>
    <dbReference type="NCBI Taxonomy" id="68179"/>
    <lineage>
        <taxon>Bacteria</taxon>
        <taxon>Bacillati</taxon>
        <taxon>Actinomycetota</taxon>
        <taxon>Actinomycetes</taxon>
        <taxon>Kitasatosporales</taxon>
        <taxon>Streptomycetaceae</taxon>
        <taxon>Streptomyces</taxon>
    </lineage>
</organism>
<dbReference type="InterPro" id="IPR026004">
    <property type="entry name" value="Septum_form"/>
</dbReference>
<feature type="domain" description="Septum formation-related" evidence="4">
    <location>
        <begin position="156"/>
        <end position="239"/>
    </location>
</feature>
<feature type="region of interest" description="Disordered" evidence="1">
    <location>
        <begin position="1"/>
        <end position="33"/>
    </location>
</feature>
<dbReference type="InterPro" id="IPR025241">
    <property type="entry name" value="DUF4190"/>
</dbReference>
<feature type="domain" description="DUF4190" evidence="3">
    <location>
        <begin position="52"/>
        <end position="108"/>
    </location>
</feature>
<name>A0ABW6E8Z8_9ACTN</name>
<keyword evidence="2" id="KW-0812">Transmembrane</keyword>
<dbReference type="EMBL" id="JBHXPM010000063">
    <property type="protein sequence ID" value="MFD3961639.1"/>
    <property type="molecule type" value="Genomic_DNA"/>
</dbReference>
<dbReference type="Pfam" id="PF13828">
    <property type="entry name" value="DUF4190"/>
    <property type="match status" value="1"/>
</dbReference>
<keyword evidence="2" id="KW-1133">Transmembrane helix</keyword>
<proteinExistence type="predicted"/>
<feature type="transmembrane region" description="Helical" evidence="2">
    <location>
        <begin position="90"/>
        <end position="111"/>
    </location>
</feature>
<evidence type="ECO:0000313" key="5">
    <source>
        <dbReference type="EMBL" id="MFD3961639.1"/>
    </source>
</evidence>
<dbReference type="Pfam" id="PF13845">
    <property type="entry name" value="Septum_form"/>
    <property type="match status" value="1"/>
</dbReference>
<keyword evidence="2" id="KW-0472">Membrane</keyword>
<evidence type="ECO:0000256" key="2">
    <source>
        <dbReference type="SAM" id="Phobius"/>
    </source>
</evidence>